<keyword evidence="5" id="KW-0344">Guanine-nucleotide releasing factor</keyword>
<name>A0A163JR76_ABSGL</name>
<dbReference type="InParanoid" id="A0A163JR76"/>
<feature type="compositionally biased region" description="Low complexity" evidence="9">
    <location>
        <begin position="221"/>
        <end position="233"/>
    </location>
</feature>
<dbReference type="GO" id="GO:0035556">
    <property type="term" value="P:intracellular signal transduction"/>
    <property type="evidence" value="ECO:0007669"/>
    <property type="project" value="InterPro"/>
</dbReference>
<feature type="compositionally biased region" description="Low complexity" evidence="9">
    <location>
        <begin position="105"/>
        <end position="119"/>
    </location>
</feature>
<dbReference type="PROSITE" id="PS51021">
    <property type="entry name" value="BAR"/>
    <property type="match status" value="1"/>
</dbReference>
<feature type="compositionally biased region" description="Polar residues" evidence="9">
    <location>
        <begin position="54"/>
        <end position="67"/>
    </location>
</feature>
<dbReference type="SUPFAM" id="SSF103657">
    <property type="entry name" value="BAR/IMD domain-like"/>
    <property type="match status" value="1"/>
</dbReference>
<dbReference type="InterPro" id="IPR000219">
    <property type="entry name" value="DH_dom"/>
</dbReference>
<dbReference type="SUPFAM" id="SSF50044">
    <property type="entry name" value="SH3-domain"/>
    <property type="match status" value="1"/>
</dbReference>
<feature type="domain" description="BAR" evidence="12">
    <location>
        <begin position="675"/>
        <end position="888"/>
    </location>
</feature>
<dbReference type="PROSITE" id="PS00741">
    <property type="entry name" value="DH_1"/>
    <property type="match status" value="1"/>
</dbReference>
<dbReference type="PROSITE" id="PS50010">
    <property type="entry name" value="DH_2"/>
    <property type="match status" value="1"/>
</dbReference>
<dbReference type="InterPro" id="IPR004148">
    <property type="entry name" value="BAR_dom"/>
</dbReference>
<feature type="region of interest" description="Disordered" evidence="9">
    <location>
        <begin position="294"/>
        <end position="450"/>
    </location>
</feature>
<evidence type="ECO:0000256" key="6">
    <source>
        <dbReference type="ARBA" id="ARBA00022949"/>
    </source>
</evidence>
<protein>
    <recommendedName>
        <fullName evidence="3">Dynamin-binding protein</fullName>
    </recommendedName>
    <alternativeName>
        <fullName evidence="7">Scaffold protein Tuba</fullName>
    </alternativeName>
</protein>
<evidence type="ECO:0000259" key="12">
    <source>
        <dbReference type="PROSITE" id="PS51021"/>
    </source>
</evidence>
<sequence length="1103" mass="123034">MNQSQSECQDAFSQTLGKTPLTKQNQHQHKPPNHDQQQGYHSHYQRDEHKQPRRTSSSLRKGQSINRLSRMFESDVSTGRLSNATHQPIKAAKPKLPTKPPSLRSQQSTSNNNFNSSSNAALDTPLAKSTTMKAEDSNVDESSLAFRDVRARFQQSGTDGNMKTMRNSLTPGRSFYSNPHDTLQNTLDLGVSSRSSTHTAKKPPCLPPPVTKRFDSITLDSSSPSRSHTSSSSMHPPTDFNTTTAYSRRGSKLATPSTLPSRDIVSDDSLLLPNAQLLIPKRSSQALLQQQVSPLNNAPSTGSTSMHTLSRSGTGNSSVVSGISTSSSPSSSSESPATTTSPSKRTWNGYGNPLTNWLGSNTSNTEAHHQQLKNSITTVNTESTSSSPILTNDNNHASTTTNTTQEPPLYSTSFESSSTQLSSPTSVSTSASTTTSLPTIIPPHSTGTGKRTKVMDEIWTTETSYQSDMLVLKEIYYDPALQPDSGLSLSDVKHVFSNLLAIVDLESTFVDLLSRAIQGKEANATDSIGMVFRTMMQQIDQVYCDYCKRHTDSVIRLQELESKPKAQQFLQACAEQLPGRTQSWDLGSLLIKPVQRVLKYPLLLKELISVTPMDHPDYENLSIANTEIQKVADHINEIKRRKDIVDKIVGDKKKTEINVVHGINKKLTRKAHRIRQVAGLAAEATQDTLFDTLHQRFEDQQEIARQLARDIQAWVRQVKDNFDNLLEFATSLEDVYSAFGGVRVRSMNQIKEFTKMAGMFRLVMSRELDTMIHGYIYTRIEGFLLVFENPSQVISKRGQKLLDYDRVRGIKARGDIPDKALQESADAYVSINAQLVEELPLLFNLTRQYFDIIVGDLAMVQAAFYEQTYREWNKLTFHLRQDLTATGGVGDTQRDAIITRYQEEMDDHVRPLINNIMPLNKEQWKTVLGVLPLTPLTDDLMAADGRLKHSDGYFDRTLSAQSFNDDDNRSSISSRKHGSPMWKESSNHISLMDLGRTPTDDETSSSKATTPQQDDHHSKTQESSIAGSSYHTNMEEPVFECVVVHDYLEPSLEALSVHKGDTIQVWVEDEDENGLQGAWLYASLSKMNAEHFGWVPSEFCQRL</sequence>
<dbReference type="CDD" id="cd00160">
    <property type="entry name" value="RhoGEF"/>
    <property type="match status" value="1"/>
</dbReference>
<dbReference type="OrthoDB" id="10256089at2759"/>
<keyword evidence="14" id="KW-1185">Reference proteome</keyword>
<feature type="compositionally biased region" description="Polar residues" evidence="9">
    <location>
        <begin position="353"/>
        <end position="365"/>
    </location>
</feature>
<feature type="region of interest" description="Disordered" evidence="9">
    <location>
        <begin position="152"/>
        <end position="264"/>
    </location>
</feature>
<feature type="compositionally biased region" description="Polar residues" evidence="9">
    <location>
        <begin position="294"/>
        <end position="309"/>
    </location>
</feature>
<evidence type="ECO:0000256" key="2">
    <source>
        <dbReference type="ARBA" id="ARBA00004348"/>
    </source>
</evidence>
<dbReference type="GO" id="GO:0005795">
    <property type="term" value="C:Golgi stack"/>
    <property type="evidence" value="ECO:0007669"/>
    <property type="project" value="UniProtKB-SubCell"/>
</dbReference>
<feature type="compositionally biased region" description="Polar residues" evidence="9">
    <location>
        <begin position="75"/>
        <end position="86"/>
    </location>
</feature>
<dbReference type="InterPro" id="IPR001331">
    <property type="entry name" value="GDS_CDC24_CS"/>
</dbReference>
<evidence type="ECO:0000256" key="8">
    <source>
        <dbReference type="PROSITE-ProRule" id="PRU00192"/>
    </source>
</evidence>
<feature type="compositionally biased region" description="Polar residues" evidence="9">
    <location>
        <begin position="1"/>
        <end position="25"/>
    </location>
</feature>
<keyword evidence="6" id="KW-0965">Cell junction</keyword>
<feature type="region of interest" description="Disordered" evidence="9">
    <location>
        <begin position="1"/>
        <end position="121"/>
    </location>
</feature>
<comment type="subcellular location">
    <subcellularLocation>
        <location evidence="1">Cell junction</location>
    </subcellularLocation>
    <subcellularLocation>
        <location evidence="2">Golgi apparatus</location>
        <location evidence="2">Golgi stack</location>
    </subcellularLocation>
</comment>
<dbReference type="GO" id="GO:0005085">
    <property type="term" value="F:guanyl-nucleotide exchange factor activity"/>
    <property type="evidence" value="ECO:0007669"/>
    <property type="project" value="UniProtKB-KW"/>
</dbReference>
<evidence type="ECO:0000256" key="7">
    <source>
        <dbReference type="ARBA" id="ARBA00032587"/>
    </source>
</evidence>
<dbReference type="OMA" id="QTERIYQ"/>
<proteinExistence type="predicted"/>
<feature type="region of interest" description="Disordered" evidence="9">
    <location>
        <begin position="964"/>
        <end position="1027"/>
    </location>
</feature>
<feature type="domain" description="DH" evidence="11">
    <location>
        <begin position="450"/>
        <end position="638"/>
    </location>
</feature>
<dbReference type="InterPro" id="IPR036028">
    <property type="entry name" value="SH3-like_dom_sf"/>
</dbReference>
<dbReference type="SMART" id="SM00325">
    <property type="entry name" value="RhoGEF"/>
    <property type="match status" value="1"/>
</dbReference>
<dbReference type="InterPro" id="IPR027267">
    <property type="entry name" value="AH/BAR_dom_sf"/>
</dbReference>
<feature type="compositionally biased region" description="Polar residues" evidence="9">
    <location>
        <begin position="372"/>
        <end position="406"/>
    </location>
</feature>
<dbReference type="PROSITE" id="PS50002">
    <property type="entry name" value="SH3"/>
    <property type="match status" value="1"/>
</dbReference>
<dbReference type="Gene3D" id="1.20.900.10">
    <property type="entry name" value="Dbl homology (DH) domain"/>
    <property type="match status" value="1"/>
</dbReference>
<evidence type="ECO:0000256" key="4">
    <source>
        <dbReference type="ARBA" id="ARBA00022443"/>
    </source>
</evidence>
<evidence type="ECO:0000313" key="14">
    <source>
        <dbReference type="Proteomes" id="UP000078561"/>
    </source>
</evidence>
<dbReference type="Pfam" id="PF03114">
    <property type="entry name" value="BAR"/>
    <property type="match status" value="1"/>
</dbReference>
<evidence type="ECO:0000259" key="11">
    <source>
        <dbReference type="PROSITE" id="PS50010"/>
    </source>
</evidence>
<reference evidence="13" key="1">
    <citation type="submission" date="2016-04" db="EMBL/GenBank/DDBJ databases">
        <authorList>
            <person name="Evans L.H."/>
            <person name="Alamgir A."/>
            <person name="Owens N."/>
            <person name="Weber N.D."/>
            <person name="Virtaneva K."/>
            <person name="Barbian K."/>
            <person name="Babar A."/>
            <person name="Rosenke K."/>
        </authorList>
    </citation>
    <scope>NUCLEOTIDE SEQUENCE [LARGE SCALE GENOMIC DNA]</scope>
    <source>
        <strain evidence="13">CBS 101.48</strain>
    </source>
</reference>
<gene>
    <name evidence="13" type="primary">ABSGL_07749.1 scaffold 9091</name>
</gene>
<dbReference type="PANTHER" id="PTHR22834">
    <property type="entry name" value="NUCLEAR FUSION PROTEIN FUS2"/>
    <property type="match status" value="1"/>
</dbReference>
<dbReference type="Gene3D" id="1.20.1270.60">
    <property type="entry name" value="Arfaptin homology (AH) domain/BAR domain"/>
    <property type="match status" value="1"/>
</dbReference>
<dbReference type="InterPro" id="IPR001452">
    <property type="entry name" value="SH3_domain"/>
</dbReference>
<evidence type="ECO:0000256" key="9">
    <source>
        <dbReference type="SAM" id="MobiDB-lite"/>
    </source>
</evidence>
<dbReference type="SUPFAM" id="SSF48065">
    <property type="entry name" value="DBL homology domain (DH-domain)"/>
    <property type="match status" value="1"/>
</dbReference>
<organism evidence="13">
    <name type="scientific">Absidia glauca</name>
    <name type="common">Pin mould</name>
    <dbReference type="NCBI Taxonomy" id="4829"/>
    <lineage>
        <taxon>Eukaryota</taxon>
        <taxon>Fungi</taxon>
        <taxon>Fungi incertae sedis</taxon>
        <taxon>Mucoromycota</taxon>
        <taxon>Mucoromycotina</taxon>
        <taxon>Mucoromycetes</taxon>
        <taxon>Mucorales</taxon>
        <taxon>Cunninghamellaceae</taxon>
        <taxon>Absidia</taxon>
    </lineage>
</organism>
<evidence type="ECO:0000256" key="5">
    <source>
        <dbReference type="ARBA" id="ARBA00022658"/>
    </source>
</evidence>
<dbReference type="GO" id="GO:0032955">
    <property type="term" value="P:regulation of division septum assembly"/>
    <property type="evidence" value="ECO:0007669"/>
    <property type="project" value="TreeGrafter"/>
</dbReference>
<evidence type="ECO:0000313" key="13">
    <source>
        <dbReference type="EMBL" id="SAM01994.1"/>
    </source>
</evidence>
<dbReference type="InterPro" id="IPR035899">
    <property type="entry name" value="DBL_dom_sf"/>
</dbReference>
<feature type="compositionally biased region" description="Polar residues" evidence="9">
    <location>
        <begin position="153"/>
        <end position="198"/>
    </location>
</feature>
<dbReference type="SMART" id="SM00721">
    <property type="entry name" value="BAR"/>
    <property type="match status" value="1"/>
</dbReference>
<feature type="compositionally biased region" description="Low complexity" evidence="9">
    <location>
        <begin position="407"/>
        <end position="446"/>
    </location>
</feature>
<feature type="domain" description="SH3" evidence="10">
    <location>
        <begin position="1036"/>
        <end position="1103"/>
    </location>
</feature>
<dbReference type="Gene3D" id="2.30.30.40">
    <property type="entry name" value="SH3 Domains"/>
    <property type="match status" value="1"/>
</dbReference>
<dbReference type="AlphaFoldDB" id="A0A163JR76"/>
<dbReference type="Pfam" id="PF00621">
    <property type="entry name" value="RhoGEF"/>
    <property type="match status" value="1"/>
</dbReference>
<dbReference type="InterPro" id="IPR051492">
    <property type="entry name" value="Dynamin-Rho_GEF"/>
</dbReference>
<evidence type="ECO:0000259" key="10">
    <source>
        <dbReference type="PROSITE" id="PS50002"/>
    </source>
</evidence>
<dbReference type="STRING" id="4829.A0A163JR76"/>
<evidence type="ECO:0000256" key="3">
    <source>
        <dbReference type="ARBA" id="ARBA00018186"/>
    </source>
</evidence>
<feature type="compositionally biased region" description="Low complexity" evidence="9">
    <location>
        <begin position="310"/>
        <end position="343"/>
    </location>
</feature>
<evidence type="ECO:0000256" key="1">
    <source>
        <dbReference type="ARBA" id="ARBA00004282"/>
    </source>
</evidence>
<keyword evidence="4 8" id="KW-0728">SH3 domain</keyword>
<accession>A0A163JR76</accession>
<dbReference type="PANTHER" id="PTHR22834:SF20">
    <property type="entry name" value="SH3 DOMAIN-CONTAINING PROTEIN"/>
    <property type="match status" value="1"/>
</dbReference>
<dbReference type="GO" id="GO:0031991">
    <property type="term" value="P:regulation of actomyosin contractile ring contraction"/>
    <property type="evidence" value="ECO:0007669"/>
    <property type="project" value="TreeGrafter"/>
</dbReference>
<dbReference type="Proteomes" id="UP000078561">
    <property type="component" value="Unassembled WGS sequence"/>
</dbReference>
<dbReference type="EMBL" id="LT553633">
    <property type="protein sequence ID" value="SAM01994.1"/>
    <property type="molecule type" value="Genomic_DNA"/>
</dbReference>